<evidence type="ECO:0000256" key="1">
    <source>
        <dbReference type="SAM" id="Phobius"/>
    </source>
</evidence>
<feature type="transmembrane region" description="Helical" evidence="1">
    <location>
        <begin position="6"/>
        <end position="24"/>
    </location>
</feature>
<dbReference type="Gene3D" id="1.20.144.10">
    <property type="entry name" value="Phosphatidic acid phosphatase type 2/haloperoxidase"/>
    <property type="match status" value="1"/>
</dbReference>
<keyword evidence="1" id="KW-1133">Transmembrane helix</keyword>
<proteinExistence type="predicted"/>
<protein>
    <submittedName>
        <fullName evidence="3">Membrane-associated phospholipid phosphatase</fullName>
    </submittedName>
</protein>
<evidence type="ECO:0000313" key="4">
    <source>
        <dbReference type="Proteomes" id="UP001185012"/>
    </source>
</evidence>
<accession>A0ABU1IPA7</accession>
<evidence type="ECO:0000259" key="2">
    <source>
        <dbReference type="Pfam" id="PF01569"/>
    </source>
</evidence>
<feature type="transmembrane region" description="Helical" evidence="1">
    <location>
        <begin position="135"/>
        <end position="155"/>
    </location>
</feature>
<dbReference type="RefSeq" id="WP_309866129.1">
    <property type="nucleotide sequence ID" value="NZ_JAVDQG010000005.1"/>
</dbReference>
<dbReference type="InterPro" id="IPR036938">
    <property type="entry name" value="PAP2/HPO_sf"/>
</dbReference>
<dbReference type="EMBL" id="JAVDQG010000005">
    <property type="protein sequence ID" value="MDR6226357.1"/>
    <property type="molecule type" value="Genomic_DNA"/>
</dbReference>
<keyword evidence="1" id="KW-0472">Membrane</keyword>
<feature type="transmembrane region" description="Helical" evidence="1">
    <location>
        <begin position="45"/>
        <end position="62"/>
    </location>
</feature>
<dbReference type="Pfam" id="PF01569">
    <property type="entry name" value="PAP2"/>
    <property type="match status" value="1"/>
</dbReference>
<reference evidence="3 4" key="1">
    <citation type="submission" date="2023-07" db="EMBL/GenBank/DDBJ databases">
        <title>Genomic Encyclopedia of Type Strains, Phase IV (KMG-IV): sequencing the most valuable type-strain genomes for metagenomic binning, comparative biology and taxonomic classification.</title>
        <authorList>
            <person name="Goeker M."/>
        </authorList>
    </citation>
    <scope>NUCLEOTIDE SEQUENCE [LARGE SCALE GENOMIC DNA]</scope>
    <source>
        <strain evidence="3 4">DSM 45903</strain>
    </source>
</reference>
<dbReference type="CDD" id="cd03386">
    <property type="entry name" value="PAP2_Aur1_like"/>
    <property type="match status" value="1"/>
</dbReference>
<gene>
    <name evidence="3" type="ORF">JOE21_002364</name>
</gene>
<sequence length="281" mass="31918">MFQSSFSILVSGLVTLLLLLRICLRINNPLSPIIGLTREMTKNRLLLFHFLGAASVLLINKLELLLKPALFPGLDLTPTIKQWEGTWTPWIQHNLEHPLLTVVTTYVYVILFSVLLFVSLFIYHHEADRRSLYGLLYAIGLNYLLAIPFFIVIAVNESWTIHDEIRFLIPGIYPGFEEQYRHFSGLDNSFPSLHTSISITMAVLAWRSANRRLAVVCFTSAAIVLFGIVYLGIHWYLDLLAGLLHAWICLSLADHFSERPLGSDWLLESDSKARESLPPVS</sequence>
<feature type="domain" description="Phosphatidic acid phosphatase type 2/haloperoxidase" evidence="2">
    <location>
        <begin position="180"/>
        <end position="253"/>
    </location>
</feature>
<feature type="transmembrane region" description="Helical" evidence="1">
    <location>
        <begin position="213"/>
        <end position="233"/>
    </location>
</feature>
<dbReference type="SUPFAM" id="SSF48317">
    <property type="entry name" value="Acid phosphatase/Vanadium-dependent haloperoxidase"/>
    <property type="match status" value="1"/>
</dbReference>
<feature type="transmembrane region" description="Helical" evidence="1">
    <location>
        <begin position="189"/>
        <end position="206"/>
    </location>
</feature>
<comment type="caution">
    <text evidence="3">The sequence shown here is derived from an EMBL/GenBank/DDBJ whole genome shotgun (WGS) entry which is preliminary data.</text>
</comment>
<dbReference type="InterPro" id="IPR000326">
    <property type="entry name" value="PAP2/HPO"/>
</dbReference>
<name>A0ABU1IPA7_9BACL</name>
<organism evidence="3 4">
    <name type="scientific">Desmospora profundinema</name>
    <dbReference type="NCBI Taxonomy" id="1571184"/>
    <lineage>
        <taxon>Bacteria</taxon>
        <taxon>Bacillati</taxon>
        <taxon>Bacillota</taxon>
        <taxon>Bacilli</taxon>
        <taxon>Bacillales</taxon>
        <taxon>Thermoactinomycetaceae</taxon>
        <taxon>Desmospora</taxon>
    </lineage>
</organism>
<evidence type="ECO:0000313" key="3">
    <source>
        <dbReference type="EMBL" id="MDR6226357.1"/>
    </source>
</evidence>
<keyword evidence="1" id="KW-0812">Transmembrane</keyword>
<keyword evidence="4" id="KW-1185">Reference proteome</keyword>
<feature type="transmembrane region" description="Helical" evidence="1">
    <location>
        <begin position="99"/>
        <end position="123"/>
    </location>
</feature>
<dbReference type="Proteomes" id="UP001185012">
    <property type="component" value="Unassembled WGS sequence"/>
</dbReference>